<dbReference type="InterPro" id="IPR000715">
    <property type="entry name" value="Glycosyl_transferase_4"/>
</dbReference>
<dbReference type="EC" id="2.7.8.15" evidence="5"/>
<keyword evidence="20" id="KW-1185">Reference proteome</keyword>
<dbReference type="PANTHER" id="PTHR10571:SF0">
    <property type="entry name" value="UDP-N-ACETYLGLUCOSAMINE--DOLICHYL-PHOSPHATE N-ACETYLGLUCOSAMINEPHOSPHOTRANSFERASE"/>
    <property type="match status" value="1"/>
</dbReference>
<protein>
    <recommendedName>
        <fullName evidence="6">UDP-N-acetylglucosamine--dolichyl-phosphate N-acetylglucosaminephosphotransferase</fullName>
        <ecNumber evidence="5">2.7.8.15</ecNumber>
    </recommendedName>
    <alternativeName>
        <fullName evidence="15">GlcNAc-1-P transferase</fullName>
    </alternativeName>
    <alternativeName>
        <fullName evidence="16">N-acetylglucosamine-1-phosphate transferase</fullName>
    </alternativeName>
</protein>
<comment type="catalytic activity">
    <reaction evidence="18">
        <text>a di-trans,poly-cis-dolichyl phosphate + UDP-N-acetyl-alpha-D-glucosamine = an N-acetyl-alpha-D-glucosaminyl-diphospho-di-trans,poly-cis-dolichol + UMP</text>
        <dbReference type="Rhea" id="RHEA:13289"/>
        <dbReference type="Rhea" id="RHEA-COMP:19498"/>
        <dbReference type="Rhea" id="RHEA-COMP:19507"/>
        <dbReference type="ChEBI" id="CHEBI:57683"/>
        <dbReference type="ChEBI" id="CHEBI:57705"/>
        <dbReference type="ChEBI" id="CHEBI:57865"/>
        <dbReference type="ChEBI" id="CHEBI:58427"/>
        <dbReference type="EC" id="2.7.8.15"/>
    </reaction>
    <physiologicalReaction direction="left-to-right" evidence="18">
        <dbReference type="Rhea" id="RHEA:13290"/>
    </physiologicalReaction>
</comment>
<keyword evidence="12" id="KW-0460">Magnesium</keyword>
<comment type="subcellular location">
    <subcellularLocation>
        <location evidence="2">Endoplasmic reticulum membrane</location>
        <topology evidence="2">Multi-pass membrane protein</topology>
    </subcellularLocation>
</comment>
<evidence type="ECO:0000256" key="8">
    <source>
        <dbReference type="ARBA" id="ARBA00022679"/>
    </source>
</evidence>
<dbReference type="Pfam" id="PF00953">
    <property type="entry name" value="Glycos_transf_4"/>
    <property type="match status" value="1"/>
</dbReference>
<evidence type="ECO:0000256" key="2">
    <source>
        <dbReference type="ARBA" id="ARBA00004477"/>
    </source>
</evidence>
<evidence type="ECO:0000256" key="19">
    <source>
        <dbReference type="SAM" id="Phobius"/>
    </source>
</evidence>
<feature type="transmembrane region" description="Helical" evidence="19">
    <location>
        <begin position="207"/>
        <end position="226"/>
    </location>
</feature>
<dbReference type="GO" id="GO:0046872">
    <property type="term" value="F:metal ion binding"/>
    <property type="evidence" value="ECO:0007669"/>
    <property type="project" value="UniProtKB-KW"/>
</dbReference>
<comment type="cofactor">
    <cofactor evidence="1">
        <name>Mg(2+)</name>
        <dbReference type="ChEBI" id="CHEBI:18420"/>
    </cofactor>
</comment>
<comment type="function">
    <text evidence="17">UDP-N-acetylglucosamine--dolichyl-phosphate N-acetylglucosaminephosphotransferase that operates in the biosynthetic pathway of dolichol-linked oligosaccharides, the glycan precursors employed in protein asparagine (N)-glycosylation. The assembly of dolichol-linked oligosaccharides begins on the cytosolic side of the endoplasmic reticulum membrane and finishes in its lumen. The sequential addition of sugars to dolichol pyrophosphate produces dolichol-linked oligosaccharides containing fourteen sugars, including two GlcNAcs, nine mannoses and three glucoses. Once assembled, the oligosaccharide is transferred from the lipid to nascent proteins by oligosaccharyltransferases. Catalyzes the initial step of dolichol-linked oligosaccharide biosynthesis, transfering GlcNAc-1-P from cytosolic UDP-GlcNAc onto the carrier lipid dolichyl phosphate (P-dolichol), yielding GlcNAc-P-P-dolichol embedded in the cytoplasmic leaflet of the endoplasmic reticulum membrane.</text>
</comment>
<sequence length="426" mass="48790">MDDLSHSSSFVAKKDPTLEILKMLGINFGLSVAAGFLAYYLMKQYIPIFIQRKLYGFDQCKSEKLPVPEPMGVIAAAVYLIFMFLFIPVLFVQWIHEEISFPYVRLLSLLSAIISICTAILLGFADDVLDLRWRHKLLFPTLSSLPLLMIYYIAGNSTAMLLPVFVREFLSTTYLDFGFLFYIYMGMLVIFATNAINIIAGINGVEVAQGLVIGASIATFNIIQIFRLEHSLTWYQGLSLCIIGPFLATSIALYILNRYPAKVFVGDTYCYWAGMTLAVVGILGRFSKTLMLFLVPQVFNFLYSVPQLFHFVPCPRHRLPKFDSEGTKKLSMSLVQFKATDLGLLGRLFVWLFSTFGILYKREFMKDDERWIEVNNMTILNLILKFTGPVYEYQLTYFFVIIQLICSIVAFIVRFYIARLFYEVVN</sequence>
<dbReference type="GO" id="GO:0016757">
    <property type="term" value="F:glycosyltransferase activity"/>
    <property type="evidence" value="ECO:0007669"/>
    <property type="project" value="UniProtKB-KW"/>
</dbReference>
<feature type="transmembrane region" description="Helical" evidence="19">
    <location>
        <begin position="342"/>
        <end position="360"/>
    </location>
</feature>
<reference evidence="21" key="1">
    <citation type="submission" date="2022-11" db="UniProtKB">
        <authorList>
            <consortium name="WormBaseParasite"/>
        </authorList>
    </citation>
    <scope>IDENTIFICATION</scope>
</reference>
<keyword evidence="14 19" id="KW-0472">Membrane</keyword>
<dbReference type="CDD" id="cd06855">
    <property type="entry name" value="GT_GPT_euk"/>
    <property type="match status" value="1"/>
</dbReference>
<proteinExistence type="inferred from homology"/>
<evidence type="ECO:0000256" key="16">
    <source>
        <dbReference type="ARBA" id="ARBA00033238"/>
    </source>
</evidence>
<evidence type="ECO:0000256" key="15">
    <source>
        <dbReference type="ARBA" id="ARBA00029567"/>
    </source>
</evidence>
<dbReference type="GO" id="GO:0006488">
    <property type="term" value="P:dolichol-linked oligosaccharide biosynthetic process"/>
    <property type="evidence" value="ECO:0007669"/>
    <property type="project" value="InterPro"/>
</dbReference>
<keyword evidence="10" id="KW-0479">Metal-binding</keyword>
<keyword evidence="7" id="KW-0328">Glycosyltransferase</keyword>
<dbReference type="GO" id="GO:0003975">
    <property type="term" value="F:UDP-N-acetylglucosamine-dolichyl-phosphate N-acetylglucosaminephosphotransferase activity"/>
    <property type="evidence" value="ECO:0007669"/>
    <property type="project" value="UniProtKB-EC"/>
</dbReference>
<evidence type="ECO:0000256" key="4">
    <source>
        <dbReference type="ARBA" id="ARBA00009317"/>
    </source>
</evidence>
<keyword evidence="11" id="KW-0256">Endoplasmic reticulum</keyword>
<feature type="transmembrane region" description="Helical" evidence="19">
    <location>
        <begin position="20"/>
        <end position="42"/>
    </location>
</feature>
<evidence type="ECO:0000256" key="18">
    <source>
        <dbReference type="ARBA" id="ARBA00045078"/>
    </source>
</evidence>
<name>A0A914C1U6_9BILA</name>
<feature type="transmembrane region" description="Helical" evidence="19">
    <location>
        <begin position="71"/>
        <end position="91"/>
    </location>
</feature>
<dbReference type="GO" id="GO:0005789">
    <property type="term" value="C:endoplasmic reticulum membrane"/>
    <property type="evidence" value="ECO:0007669"/>
    <property type="project" value="UniProtKB-SubCell"/>
</dbReference>
<evidence type="ECO:0000256" key="17">
    <source>
        <dbReference type="ARBA" id="ARBA00044717"/>
    </source>
</evidence>
<evidence type="ECO:0000256" key="1">
    <source>
        <dbReference type="ARBA" id="ARBA00001946"/>
    </source>
</evidence>
<evidence type="ECO:0000256" key="9">
    <source>
        <dbReference type="ARBA" id="ARBA00022692"/>
    </source>
</evidence>
<organism evidence="20 21">
    <name type="scientific">Acrobeloides nanus</name>
    <dbReference type="NCBI Taxonomy" id="290746"/>
    <lineage>
        <taxon>Eukaryota</taxon>
        <taxon>Metazoa</taxon>
        <taxon>Ecdysozoa</taxon>
        <taxon>Nematoda</taxon>
        <taxon>Chromadorea</taxon>
        <taxon>Rhabditida</taxon>
        <taxon>Tylenchina</taxon>
        <taxon>Cephalobomorpha</taxon>
        <taxon>Cephaloboidea</taxon>
        <taxon>Cephalobidae</taxon>
        <taxon>Acrobeloides</taxon>
    </lineage>
</organism>
<evidence type="ECO:0000313" key="21">
    <source>
        <dbReference type="WBParaSite" id="ACRNAN_Path_1524.g5951.t1"/>
    </source>
</evidence>
<keyword evidence="9 19" id="KW-0812">Transmembrane</keyword>
<evidence type="ECO:0000313" key="20">
    <source>
        <dbReference type="Proteomes" id="UP000887540"/>
    </source>
</evidence>
<evidence type="ECO:0000256" key="3">
    <source>
        <dbReference type="ARBA" id="ARBA00004922"/>
    </source>
</evidence>
<dbReference type="PANTHER" id="PTHR10571">
    <property type="entry name" value="UDP-N-ACETYLGLUCOSAMINE--DOLICHYL-PHOSPHATE N-ACETYLGLUCOSAMINEPHOSPHOTRANSFERASE"/>
    <property type="match status" value="1"/>
</dbReference>
<feature type="transmembrane region" description="Helical" evidence="19">
    <location>
        <begin position="268"/>
        <end position="286"/>
    </location>
</feature>
<feature type="transmembrane region" description="Helical" evidence="19">
    <location>
        <begin position="174"/>
        <end position="200"/>
    </location>
</feature>
<dbReference type="Proteomes" id="UP000887540">
    <property type="component" value="Unplaced"/>
</dbReference>
<keyword evidence="13 19" id="KW-1133">Transmembrane helix</keyword>
<accession>A0A914C1U6</accession>
<dbReference type="AlphaFoldDB" id="A0A914C1U6"/>
<feature type="transmembrane region" description="Helical" evidence="19">
    <location>
        <begin position="103"/>
        <end position="125"/>
    </location>
</feature>
<feature type="transmembrane region" description="Helical" evidence="19">
    <location>
        <begin position="397"/>
        <end position="417"/>
    </location>
</feature>
<keyword evidence="8" id="KW-0808">Transferase</keyword>
<evidence type="ECO:0000256" key="12">
    <source>
        <dbReference type="ARBA" id="ARBA00022842"/>
    </source>
</evidence>
<evidence type="ECO:0000256" key="14">
    <source>
        <dbReference type="ARBA" id="ARBA00023136"/>
    </source>
</evidence>
<comment type="pathway">
    <text evidence="3">Protein modification; protein glycosylation.</text>
</comment>
<evidence type="ECO:0000256" key="13">
    <source>
        <dbReference type="ARBA" id="ARBA00022989"/>
    </source>
</evidence>
<evidence type="ECO:0000256" key="10">
    <source>
        <dbReference type="ARBA" id="ARBA00022723"/>
    </source>
</evidence>
<dbReference type="InterPro" id="IPR033895">
    <property type="entry name" value="GPT"/>
</dbReference>
<comment type="similarity">
    <text evidence="4">Belongs to the glycosyltransferase 4 family.</text>
</comment>
<evidence type="ECO:0000256" key="7">
    <source>
        <dbReference type="ARBA" id="ARBA00022676"/>
    </source>
</evidence>
<feature type="transmembrane region" description="Helical" evidence="19">
    <location>
        <begin position="232"/>
        <end position="256"/>
    </location>
</feature>
<evidence type="ECO:0000256" key="11">
    <source>
        <dbReference type="ARBA" id="ARBA00022824"/>
    </source>
</evidence>
<evidence type="ECO:0000256" key="6">
    <source>
        <dbReference type="ARBA" id="ARBA00017659"/>
    </source>
</evidence>
<dbReference type="WBParaSite" id="ACRNAN_Path_1524.g5951.t1">
    <property type="protein sequence ID" value="ACRNAN_Path_1524.g5951.t1"/>
    <property type="gene ID" value="ACRNAN_Path_1524.g5951"/>
</dbReference>
<evidence type="ECO:0000256" key="5">
    <source>
        <dbReference type="ARBA" id="ARBA00013225"/>
    </source>
</evidence>